<accession>A0A8C3WDD2</accession>
<feature type="region of interest" description="Disordered" evidence="21">
    <location>
        <begin position="358"/>
        <end position="400"/>
    </location>
</feature>
<keyword evidence="12" id="KW-0010">Activator</keyword>
<feature type="domain" description="C2H2-type" evidence="22">
    <location>
        <begin position="464"/>
        <end position="491"/>
    </location>
</feature>
<dbReference type="InterPro" id="IPR036051">
    <property type="entry name" value="KRAB_dom_sf"/>
</dbReference>
<feature type="compositionally biased region" description="Polar residues" evidence="21">
    <location>
        <begin position="320"/>
        <end position="335"/>
    </location>
</feature>
<dbReference type="PROSITE" id="PS00028">
    <property type="entry name" value="ZINC_FINGER_C2H2_1"/>
    <property type="match status" value="4"/>
</dbReference>
<dbReference type="Gene3D" id="3.30.160.60">
    <property type="entry name" value="Classic Zinc Finger"/>
    <property type="match status" value="5"/>
</dbReference>
<dbReference type="PANTHER" id="PTHR23226">
    <property type="entry name" value="ZINC FINGER AND SCAN DOMAIN-CONTAINING"/>
    <property type="match status" value="1"/>
</dbReference>
<keyword evidence="4" id="KW-0597">Phosphoprotein</keyword>
<keyword evidence="7 19" id="KW-0863">Zinc-finger</keyword>
<feature type="region of interest" description="Disordered" evidence="21">
    <location>
        <begin position="1"/>
        <end position="39"/>
    </location>
</feature>
<dbReference type="GeneTree" id="ENSGT00940000161967"/>
<dbReference type="SMART" id="SM00431">
    <property type="entry name" value="SCAN"/>
    <property type="match status" value="1"/>
</dbReference>
<feature type="region of interest" description="Disordered" evidence="21">
    <location>
        <begin position="171"/>
        <end position="190"/>
    </location>
</feature>
<feature type="region of interest" description="Disordered" evidence="21">
    <location>
        <begin position="308"/>
        <end position="345"/>
    </location>
</feature>
<dbReference type="Gene3D" id="1.10.4020.10">
    <property type="entry name" value="DNA breaking-rejoining enzymes"/>
    <property type="match status" value="1"/>
</dbReference>
<dbReference type="PROSITE" id="PS50157">
    <property type="entry name" value="ZINC_FINGER_C2H2_2"/>
    <property type="match status" value="5"/>
</dbReference>
<evidence type="ECO:0000256" key="6">
    <source>
        <dbReference type="ARBA" id="ARBA00022737"/>
    </source>
</evidence>
<evidence type="ECO:0000256" key="16">
    <source>
        <dbReference type="ARBA" id="ARBA00062518"/>
    </source>
</evidence>
<dbReference type="Proteomes" id="UP000694540">
    <property type="component" value="Unplaced"/>
</dbReference>
<dbReference type="SUPFAM" id="SSF57667">
    <property type="entry name" value="beta-beta-alpha zinc fingers"/>
    <property type="match status" value="3"/>
</dbReference>
<dbReference type="InterPro" id="IPR038269">
    <property type="entry name" value="SCAN_sf"/>
</dbReference>
<dbReference type="FunFam" id="3.30.160.60:FF:005126">
    <property type="match status" value="1"/>
</dbReference>
<name>A0A8C3WDD2_9CETA</name>
<feature type="compositionally biased region" description="Basic and acidic residues" evidence="21">
    <location>
        <begin position="11"/>
        <end position="20"/>
    </location>
</feature>
<evidence type="ECO:0000256" key="9">
    <source>
        <dbReference type="ARBA" id="ARBA00022843"/>
    </source>
</evidence>
<evidence type="ECO:0000256" key="11">
    <source>
        <dbReference type="ARBA" id="ARBA00023125"/>
    </source>
</evidence>
<keyword evidence="13" id="KW-0804">Transcription</keyword>
<feature type="domain" description="C2H2-type" evidence="22">
    <location>
        <begin position="523"/>
        <end position="551"/>
    </location>
</feature>
<evidence type="ECO:0000313" key="24">
    <source>
        <dbReference type="Ensembl" id="ENSCWAP00000014882.1"/>
    </source>
</evidence>
<dbReference type="GO" id="GO:0000978">
    <property type="term" value="F:RNA polymerase II cis-regulatory region sequence-specific DNA binding"/>
    <property type="evidence" value="ECO:0007669"/>
    <property type="project" value="TreeGrafter"/>
</dbReference>
<evidence type="ECO:0000256" key="14">
    <source>
        <dbReference type="ARBA" id="ARBA00023242"/>
    </source>
</evidence>
<keyword evidence="10" id="KW-0805">Transcription regulation</keyword>
<dbReference type="SMART" id="SM00355">
    <property type="entry name" value="ZnF_C2H2"/>
    <property type="match status" value="5"/>
</dbReference>
<dbReference type="CDD" id="cd07936">
    <property type="entry name" value="SCAN"/>
    <property type="match status" value="1"/>
</dbReference>
<evidence type="ECO:0000259" key="23">
    <source>
        <dbReference type="PROSITE" id="PS50804"/>
    </source>
</evidence>
<feature type="domain" description="C2H2-type" evidence="22">
    <location>
        <begin position="553"/>
        <end position="580"/>
    </location>
</feature>
<keyword evidence="9" id="KW-0832">Ubl conjugation</keyword>
<comment type="subunit">
    <text evidence="16">Interacts (via zinc-fingers) with JARID2. Interacts with NSD1.</text>
</comment>
<dbReference type="SUPFAM" id="SSF47353">
    <property type="entry name" value="Retrovirus capsid dimerization domain-like"/>
    <property type="match status" value="1"/>
</dbReference>
<feature type="domain" description="C2H2-type" evidence="22">
    <location>
        <begin position="436"/>
        <end position="463"/>
    </location>
</feature>
<evidence type="ECO:0000313" key="25">
    <source>
        <dbReference type="Proteomes" id="UP000694540"/>
    </source>
</evidence>
<evidence type="ECO:0000256" key="2">
    <source>
        <dbReference type="ARBA" id="ARBA00022491"/>
    </source>
</evidence>
<dbReference type="PANTHER" id="PTHR23226:SF180">
    <property type="entry name" value="ZINC FINGER PROTEIN 496"/>
    <property type="match status" value="1"/>
</dbReference>
<evidence type="ECO:0000259" key="22">
    <source>
        <dbReference type="PROSITE" id="PS50157"/>
    </source>
</evidence>
<reference evidence="24" key="1">
    <citation type="submission" date="2025-08" db="UniProtKB">
        <authorList>
            <consortium name="Ensembl"/>
        </authorList>
    </citation>
    <scope>IDENTIFICATION</scope>
</reference>
<keyword evidence="3" id="KW-1017">Isopeptide bond</keyword>
<keyword evidence="6" id="KW-0677">Repeat</keyword>
<dbReference type="GO" id="GO:0008270">
    <property type="term" value="F:zinc ion binding"/>
    <property type="evidence" value="ECO:0007669"/>
    <property type="project" value="UniProtKB-KW"/>
</dbReference>
<evidence type="ECO:0000256" key="5">
    <source>
        <dbReference type="ARBA" id="ARBA00022723"/>
    </source>
</evidence>
<evidence type="ECO:0000256" key="3">
    <source>
        <dbReference type="ARBA" id="ARBA00022499"/>
    </source>
</evidence>
<keyword evidence="2" id="KW-0678">Repressor</keyword>
<keyword evidence="14 20" id="KW-0539">Nucleus</keyword>
<feature type="domain" description="C2H2-type" evidence="22">
    <location>
        <begin position="407"/>
        <end position="435"/>
    </location>
</feature>
<evidence type="ECO:0000256" key="8">
    <source>
        <dbReference type="ARBA" id="ARBA00022833"/>
    </source>
</evidence>
<keyword evidence="11" id="KW-0238">DNA-binding</keyword>
<feature type="domain" description="SCAN box" evidence="23">
    <location>
        <begin position="42"/>
        <end position="123"/>
    </location>
</feature>
<dbReference type="FunFam" id="3.30.160.60:FF:001758">
    <property type="entry name" value="Zinc finger protein 496"/>
    <property type="match status" value="1"/>
</dbReference>
<feature type="region of interest" description="Disordered" evidence="21">
    <location>
        <begin position="137"/>
        <end position="162"/>
    </location>
</feature>
<dbReference type="InterPro" id="IPR013087">
    <property type="entry name" value="Znf_C2H2_type"/>
</dbReference>
<dbReference type="Pfam" id="PF01352">
    <property type="entry name" value="KRAB"/>
    <property type="match status" value="1"/>
</dbReference>
<evidence type="ECO:0000256" key="18">
    <source>
        <dbReference type="ARBA" id="ARBA00082844"/>
    </source>
</evidence>
<evidence type="ECO:0000256" key="21">
    <source>
        <dbReference type="SAM" id="MobiDB-lite"/>
    </source>
</evidence>
<dbReference type="CDD" id="cd07765">
    <property type="entry name" value="KRAB_A-box"/>
    <property type="match status" value="1"/>
</dbReference>
<dbReference type="SUPFAM" id="SSF109640">
    <property type="entry name" value="KRAB domain (Kruppel-associated box)"/>
    <property type="match status" value="1"/>
</dbReference>
<keyword evidence="8" id="KW-0862">Zinc</keyword>
<dbReference type="PROSITE" id="PS50804">
    <property type="entry name" value="SCAN_BOX"/>
    <property type="match status" value="1"/>
</dbReference>
<evidence type="ECO:0000256" key="20">
    <source>
        <dbReference type="PROSITE-ProRule" id="PRU00187"/>
    </source>
</evidence>
<evidence type="ECO:0000256" key="7">
    <source>
        <dbReference type="ARBA" id="ARBA00022771"/>
    </source>
</evidence>
<dbReference type="Ensembl" id="ENSCWAT00000016155.1">
    <property type="protein sequence ID" value="ENSCWAP00000014882.1"/>
    <property type="gene ID" value="ENSCWAG00000011546.1"/>
</dbReference>
<comment type="subcellular location">
    <subcellularLocation>
        <location evidence="20">Nucleus</location>
    </subcellularLocation>
</comment>
<evidence type="ECO:0000256" key="10">
    <source>
        <dbReference type="ARBA" id="ARBA00023015"/>
    </source>
</evidence>
<evidence type="ECO:0000256" key="4">
    <source>
        <dbReference type="ARBA" id="ARBA00022553"/>
    </source>
</evidence>
<evidence type="ECO:0000256" key="15">
    <source>
        <dbReference type="ARBA" id="ARBA00059498"/>
    </source>
</evidence>
<protein>
    <recommendedName>
        <fullName evidence="17">Zinc finger protein 496</fullName>
    </recommendedName>
    <alternativeName>
        <fullName evidence="18">Zinc finger protein with KRAB and SCAN domains 17</fullName>
    </alternativeName>
</protein>
<evidence type="ECO:0000256" key="13">
    <source>
        <dbReference type="ARBA" id="ARBA00023163"/>
    </source>
</evidence>
<proteinExistence type="inferred from homology"/>
<dbReference type="AlphaFoldDB" id="A0A8C3WDD2"/>
<dbReference type="FunFam" id="1.10.4020.10:FF:000001">
    <property type="entry name" value="zinc finger protein 263 isoform X1"/>
    <property type="match status" value="1"/>
</dbReference>
<feature type="region of interest" description="Disordered" evidence="21">
    <location>
        <begin position="258"/>
        <end position="279"/>
    </location>
</feature>
<evidence type="ECO:0000256" key="17">
    <source>
        <dbReference type="ARBA" id="ARBA00067752"/>
    </source>
</evidence>
<feature type="compositionally biased region" description="Acidic residues" evidence="21">
    <location>
        <begin position="138"/>
        <end position="149"/>
    </location>
</feature>
<organism evidence="24 25">
    <name type="scientific">Catagonus wagneri</name>
    <name type="common">Chacoan peccary</name>
    <dbReference type="NCBI Taxonomy" id="51154"/>
    <lineage>
        <taxon>Eukaryota</taxon>
        <taxon>Metazoa</taxon>
        <taxon>Chordata</taxon>
        <taxon>Craniata</taxon>
        <taxon>Vertebrata</taxon>
        <taxon>Euteleostomi</taxon>
        <taxon>Mammalia</taxon>
        <taxon>Eutheria</taxon>
        <taxon>Laurasiatheria</taxon>
        <taxon>Artiodactyla</taxon>
        <taxon>Suina</taxon>
        <taxon>Tayassuidae</taxon>
        <taxon>Catagonus</taxon>
    </lineage>
</organism>
<dbReference type="FunFam" id="3.30.160.60:FF:001512">
    <property type="entry name" value="Zinc finger protein 496"/>
    <property type="match status" value="1"/>
</dbReference>
<dbReference type="GO" id="GO:0000981">
    <property type="term" value="F:DNA-binding transcription factor activity, RNA polymerase II-specific"/>
    <property type="evidence" value="ECO:0007669"/>
    <property type="project" value="TreeGrafter"/>
</dbReference>
<dbReference type="FunFam" id="3.30.160.60:FF:001511">
    <property type="entry name" value="Zinc finger protein 496"/>
    <property type="match status" value="1"/>
</dbReference>
<sequence length="587" mass="66314">MPTALCPRVLAPKESEEPRKMRSPPGENPGPQGELPNPESSRRLFRRFCYQEAAGPQEALHRLWDLCRGWLRPERHTKEQILELLVLEQFLAILPREIQGWVRAQEPESGDQAVAAVEALEREPGRPWQWLKHCEDPVVIDDGDSPPDQEQERLPAEPQSDLAKSLDTQPMALAQGPGLPSRLSGQLSGDPVLQDTSLLEEAGLRDVQQVAALQLPPSRVSPFKDMIFCFSEEDWSLLDPAQTGFYGEFIIGEDCGVSLPPNDPAAQMDISQGEDNEPRVPELQDFQGKDVSLVSYSDFPSHQPFQVEEKRKRDELQVPELQSCQQTTLPQSTCSAGGDAPFAENSLDEEVTIEIVLSSSGDEDSQRGPYCTDEPQSPTEKQRSLPASHRSSLEAGGEMQASSKKSYVCPNCGKIFRWRVNFIRHLRSRREQEKPHECSVCGELFSDSEDLDGHLEAHEAQKPFRCGACGKSFRLNSHLLSHRRIHFQPERLEIVTRREPEASGTVAEDAEALLAKNKAKLPFQCCECGKAFQRHNHLARHRSNIHTDKSRPFQCRYCVKRFSQNSDLLRHERVHMKRRSKQALNSY</sequence>
<reference evidence="24" key="2">
    <citation type="submission" date="2025-09" db="UniProtKB">
        <authorList>
            <consortium name="Ensembl"/>
        </authorList>
    </citation>
    <scope>IDENTIFICATION</scope>
</reference>
<dbReference type="GO" id="GO:0005634">
    <property type="term" value="C:nucleus"/>
    <property type="evidence" value="ECO:0007669"/>
    <property type="project" value="UniProtKB-SubCell"/>
</dbReference>
<evidence type="ECO:0000256" key="12">
    <source>
        <dbReference type="ARBA" id="ARBA00023159"/>
    </source>
</evidence>
<comment type="similarity">
    <text evidence="1">Belongs to the krueppel C2H2-type zinc-finger protein family.</text>
</comment>
<dbReference type="InterPro" id="IPR001909">
    <property type="entry name" value="KRAB"/>
</dbReference>
<keyword evidence="25" id="KW-1185">Reference proteome</keyword>
<dbReference type="InterPro" id="IPR036236">
    <property type="entry name" value="Znf_C2H2_sf"/>
</dbReference>
<dbReference type="InterPro" id="IPR003309">
    <property type="entry name" value="SCAN_dom"/>
</dbReference>
<evidence type="ECO:0000256" key="1">
    <source>
        <dbReference type="ARBA" id="ARBA00006991"/>
    </source>
</evidence>
<dbReference type="Pfam" id="PF02023">
    <property type="entry name" value="SCAN"/>
    <property type="match status" value="1"/>
</dbReference>
<comment type="function">
    <text evidence="15">DNA-binding transcription factor that can both act as an activator and a repressor.</text>
</comment>
<dbReference type="Pfam" id="PF00096">
    <property type="entry name" value="zf-C2H2"/>
    <property type="match status" value="4"/>
</dbReference>
<keyword evidence="5" id="KW-0479">Metal-binding</keyword>
<gene>
    <name evidence="24" type="primary">ZNF496</name>
</gene>
<evidence type="ECO:0000256" key="19">
    <source>
        <dbReference type="PROSITE-ProRule" id="PRU00042"/>
    </source>
</evidence>